<dbReference type="SUPFAM" id="SSF52374">
    <property type="entry name" value="Nucleotidylyl transferase"/>
    <property type="match status" value="1"/>
</dbReference>
<dbReference type="PANTHER" id="PTHR12039">
    <property type="entry name" value="NICOTINAMIDE MONONUCLEOTIDE ADENYLYLTRANSFERASE"/>
    <property type="match status" value="1"/>
</dbReference>
<evidence type="ECO:0000256" key="6">
    <source>
        <dbReference type="ARBA" id="ARBA00022695"/>
    </source>
</evidence>
<evidence type="ECO:0000256" key="8">
    <source>
        <dbReference type="ARBA" id="ARBA00022840"/>
    </source>
</evidence>
<evidence type="ECO:0000256" key="9">
    <source>
        <dbReference type="ARBA" id="ARBA00023027"/>
    </source>
</evidence>
<comment type="pathway">
    <text evidence="12">Cofactor biosynthesis; NAD(+) biosynthesis; NAD(+) from nicotinamide D-ribonucleotide: step 1/1.</text>
</comment>
<dbReference type="UniPathway" id="UPA00253">
    <property type="reaction ID" value="UER00600"/>
</dbReference>
<keyword evidence="10" id="KW-0496">Mitochondrion</keyword>
<evidence type="ECO:0000256" key="10">
    <source>
        <dbReference type="ARBA" id="ARBA00023128"/>
    </source>
</evidence>
<evidence type="ECO:0000259" key="13">
    <source>
        <dbReference type="Pfam" id="PF01467"/>
    </source>
</evidence>
<name>A0A6G0YX11_APHCR</name>
<dbReference type="GO" id="GO:0004515">
    <property type="term" value="F:nicotinate-nucleotide adenylyltransferase activity"/>
    <property type="evidence" value="ECO:0007669"/>
    <property type="project" value="UniProtKB-EC"/>
</dbReference>
<keyword evidence="7 12" id="KW-0547">Nucleotide-binding</keyword>
<comment type="cofactor">
    <cofactor evidence="1">
        <name>Mg(2+)</name>
        <dbReference type="ChEBI" id="CHEBI:18420"/>
    </cofactor>
</comment>
<dbReference type="GO" id="GO:0005524">
    <property type="term" value="F:ATP binding"/>
    <property type="evidence" value="ECO:0007669"/>
    <property type="project" value="UniProtKB-KW"/>
</dbReference>
<dbReference type="InterPro" id="IPR051182">
    <property type="entry name" value="Euk_NMN_adenylyltrnsfrase"/>
</dbReference>
<comment type="subcellular location">
    <subcellularLocation>
        <location evidence="2">Mitochondrion</location>
    </subcellularLocation>
</comment>
<protein>
    <recommendedName>
        <fullName evidence="12">Nicotinamide-nucleotide adenylyltransferase</fullName>
        <ecNumber evidence="12">2.7.7.1</ecNumber>
        <ecNumber evidence="12">2.7.7.18</ecNumber>
    </recommendedName>
</protein>
<keyword evidence="4 12" id="KW-0662">Pyridine nucleotide biosynthesis</keyword>
<comment type="subunit">
    <text evidence="3">Homotetramer.</text>
</comment>
<evidence type="ECO:0000256" key="5">
    <source>
        <dbReference type="ARBA" id="ARBA00022679"/>
    </source>
</evidence>
<proteinExistence type="inferred from homology"/>
<comment type="caution">
    <text evidence="14">The sequence shown here is derived from an EMBL/GenBank/DDBJ whole genome shotgun (WGS) entry which is preliminary data.</text>
</comment>
<dbReference type="EC" id="2.7.7.1" evidence="12"/>
<feature type="domain" description="Cytidyltransferase-like" evidence="13">
    <location>
        <begin position="13"/>
        <end position="221"/>
    </location>
</feature>
<dbReference type="InterPro" id="IPR014729">
    <property type="entry name" value="Rossmann-like_a/b/a_fold"/>
</dbReference>
<dbReference type="NCBIfam" id="TIGR00482">
    <property type="entry name" value="nicotinate (nicotinamide) nucleotide adenylyltransferase"/>
    <property type="match status" value="1"/>
</dbReference>
<evidence type="ECO:0000313" key="14">
    <source>
        <dbReference type="EMBL" id="KAF0762424.1"/>
    </source>
</evidence>
<dbReference type="GO" id="GO:0000309">
    <property type="term" value="F:nicotinamide-nucleotide adenylyltransferase activity"/>
    <property type="evidence" value="ECO:0007669"/>
    <property type="project" value="UniProtKB-EC"/>
</dbReference>
<dbReference type="EMBL" id="VUJU01002148">
    <property type="protein sequence ID" value="KAF0762424.1"/>
    <property type="molecule type" value="Genomic_DNA"/>
</dbReference>
<dbReference type="Gene3D" id="3.40.50.620">
    <property type="entry name" value="HUPs"/>
    <property type="match status" value="1"/>
</dbReference>
<evidence type="ECO:0000256" key="3">
    <source>
        <dbReference type="ARBA" id="ARBA00011881"/>
    </source>
</evidence>
<dbReference type="Proteomes" id="UP000478052">
    <property type="component" value="Unassembled WGS sequence"/>
</dbReference>
<evidence type="ECO:0000256" key="4">
    <source>
        <dbReference type="ARBA" id="ARBA00022642"/>
    </source>
</evidence>
<gene>
    <name evidence="14" type="ORF">FWK35_00004366</name>
</gene>
<comment type="similarity">
    <text evidence="12">Belongs to the eukaryotic NMN adenylyltransferase family.</text>
</comment>
<dbReference type="InterPro" id="IPR005248">
    <property type="entry name" value="NadD/NMNAT"/>
</dbReference>
<comment type="catalytic activity">
    <reaction evidence="12">
        <text>beta-nicotinamide D-ribonucleotide + ATP + H(+) = diphosphate + NAD(+)</text>
        <dbReference type="Rhea" id="RHEA:21360"/>
        <dbReference type="ChEBI" id="CHEBI:14649"/>
        <dbReference type="ChEBI" id="CHEBI:15378"/>
        <dbReference type="ChEBI" id="CHEBI:30616"/>
        <dbReference type="ChEBI" id="CHEBI:33019"/>
        <dbReference type="ChEBI" id="CHEBI:57540"/>
        <dbReference type="EC" id="2.7.7.1"/>
    </reaction>
</comment>
<evidence type="ECO:0000313" key="15">
    <source>
        <dbReference type="Proteomes" id="UP000478052"/>
    </source>
</evidence>
<evidence type="ECO:0000256" key="7">
    <source>
        <dbReference type="ARBA" id="ARBA00022741"/>
    </source>
</evidence>
<dbReference type="GO" id="GO:0009435">
    <property type="term" value="P:NAD+ biosynthetic process"/>
    <property type="evidence" value="ECO:0007669"/>
    <property type="project" value="UniProtKB-UniPathway"/>
</dbReference>
<evidence type="ECO:0000256" key="11">
    <source>
        <dbReference type="ARBA" id="ARBA00093425"/>
    </source>
</evidence>
<evidence type="ECO:0000256" key="12">
    <source>
        <dbReference type="RuleBase" id="RU362021"/>
    </source>
</evidence>
<dbReference type="PANTHER" id="PTHR12039:SF0">
    <property type="entry name" value="NICOTINAMIDE-NUCLEOTIDE ADENYLYLTRANSFERASE"/>
    <property type="match status" value="1"/>
</dbReference>
<keyword evidence="5 12" id="KW-0808">Transferase</keyword>
<dbReference type="InterPro" id="IPR004821">
    <property type="entry name" value="Cyt_trans-like"/>
</dbReference>
<comment type="catalytic activity">
    <reaction evidence="12">
        <text>nicotinate beta-D-ribonucleotide + ATP + H(+) = deamido-NAD(+) + diphosphate</text>
        <dbReference type="Rhea" id="RHEA:22860"/>
        <dbReference type="ChEBI" id="CHEBI:15378"/>
        <dbReference type="ChEBI" id="CHEBI:30616"/>
        <dbReference type="ChEBI" id="CHEBI:33019"/>
        <dbReference type="ChEBI" id="CHEBI:57502"/>
        <dbReference type="ChEBI" id="CHEBI:58437"/>
        <dbReference type="EC" id="2.7.7.18"/>
    </reaction>
</comment>
<accession>A0A6G0YX11</accession>
<dbReference type="Pfam" id="PF01467">
    <property type="entry name" value="CTP_transf_like"/>
    <property type="match status" value="1"/>
</dbReference>
<dbReference type="OrthoDB" id="422187at2759"/>
<evidence type="ECO:0000256" key="2">
    <source>
        <dbReference type="ARBA" id="ARBA00004173"/>
    </source>
</evidence>
<reference evidence="14 15" key="1">
    <citation type="submission" date="2019-08" db="EMBL/GenBank/DDBJ databases">
        <title>Whole genome of Aphis craccivora.</title>
        <authorList>
            <person name="Voronova N.V."/>
            <person name="Shulinski R.S."/>
            <person name="Bandarenka Y.V."/>
            <person name="Zhorov D.G."/>
            <person name="Warner D."/>
        </authorList>
    </citation>
    <scope>NUCLEOTIDE SEQUENCE [LARGE SCALE GENOMIC DNA]</scope>
    <source>
        <strain evidence="14">180601</strain>
        <tissue evidence="14">Whole Body</tissue>
    </source>
</reference>
<dbReference type="GO" id="GO:0005759">
    <property type="term" value="C:mitochondrial matrix"/>
    <property type="evidence" value="ECO:0007669"/>
    <property type="project" value="UniProtKB-ARBA"/>
</dbReference>
<keyword evidence="8 12" id="KW-0067">ATP-binding</keyword>
<evidence type="ECO:0000256" key="1">
    <source>
        <dbReference type="ARBA" id="ARBA00001946"/>
    </source>
</evidence>
<sequence length="322" mass="36532">MFLDNKNIILLSTGSFNPPTNMHLRMFEIARDHLNRLGLTICGGLISPTHDSYKKKDLAPSLHRCAMIEQALVALPWVKLSDWEVKQNGWTRTRQVLQYHQNHLNMIITSRLNGSIKVDTSLLPVQLIENLNVSDSNQNTAVNVRLLCGADLLESFAVPGLWNDDDIEAIVRDYGLVVVSRSGSNPHKFIYESNVLTKYMANIIVVTEWITNEVSSTKVRRALSRNESVKFLISELVESYIKEHGLYETLNHDNTLKIYPMDDKKLNIDEPDNLHCTEKRVINCKNSKVRNVAESKENCSKVAILVSENGIIEVISDMETMV</sequence>
<dbReference type="AlphaFoldDB" id="A0A6G0YX11"/>
<dbReference type="EC" id="2.7.7.18" evidence="12"/>
<comment type="function">
    <text evidence="11">Catalyzes the formation of NAD(+) from nicotinamide mononucleotide (NMN) and ATP. Can also use the deamidated form; nicotinic acid mononucleotide (NaMN) as substrate with the same efficiency. Can use triazofurin monophosphate (TrMP) as substrate. Can also use GTP and ITP as nucleotide donors. Also catalyzes the reverse reaction, i.e. the pyrophosphorolytic cleavage of NAD(+). For the pyrophosphorolytic activity, can use NAD(+), NADH, NaAD, nicotinic acid adenine dinucleotide phosphate (NHD), nicotinamide guanine dinucleotide (NGD) as substrates. Fails to cleave phosphorylated dinucleotides NADP(+), NADPH and NaADP(+). Protects against axonal degeneration following injury. May be involved in the maintenance of axonal integrity. Also functions as a stress-response chaperone protein that prevents toxic aggregation of proteins; this function may be independent of its NAD(+) synthesis activity.</text>
</comment>
<keyword evidence="9 12" id="KW-0520">NAD</keyword>
<dbReference type="FunFam" id="3.40.50.620:FF:000221">
    <property type="entry name" value="Nicotinamide/nicotinic acid mononucleotide adenylyltransferase 3"/>
    <property type="match status" value="1"/>
</dbReference>
<keyword evidence="15" id="KW-1185">Reference proteome</keyword>
<keyword evidence="6 12" id="KW-0548">Nucleotidyltransferase</keyword>
<organism evidence="14 15">
    <name type="scientific">Aphis craccivora</name>
    <name type="common">Cowpea aphid</name>
    <dbReference type="NCBI Taxonomy" id="307492"/>
    <lineage>
        <taxon>Eukaryota</taxon>
        <taxon>Metazoa</taxon>
        <taxon>Ecdysozoa</taxon>
        <taxon>Arthropoda</taxon>
        <taxon>Hexapoda</taxon>
        <taxon>Insecta</taxon>
        <taxon>Pterygota</taxon>
        <taxon>Neoptera</taxon>
        <taxon>Paraneoptera</taxon>
        <taxon>Hemiptera</taxon>
        <taxon>Sternorrhyncha</taxon>
        <taxon>Aphidomorpha</taxon>
        <taxon>Aphidoidea</taxon>
        <taxon>Aphididae</taxon>
        <taxon>Aphidini</taxon>
        <taxon>Aphis</taxon>
        <taxon>Aphis</taxon>
    </lineage>
</organism>